<dbReference type="Pfam" id="PF00326">
    <property type="entry name" value="Peptidase_S9"/>
    <property type="match status" value="1"/>
</dbReference>
<dbReference type="Proteomes" id="UP000076503">
    <property type="component" value="Unassembled WGS sequence"/>
</dbReference>
<organism evidence="3 4">
    <name type="scientific">Pseudoalteromonas luteoviolacea H33</name>
    <dbReference type="NCBI Taxonomy" id="1365251"/>
    <lineage>
        <taxon>Bacteria</taxon>
        <taxon>Pseudomonadati</taxon>
        <taxon>Pseudomonadota</taxon>
        <taxon>Gammaproteobacteria</taxon>
        <taxon>Alteromonadales</taxon>
        <taxon>Pseudoalteromonadaceae</taxon>
        <taxon>Pseudoalteromonas</taxon>
    </lineage>
</organism>
<evidence type="ECO:0000313" key="3">
    <source>
        <dbReference type="EMBL" id="KZN51760.1"/>
    </source>
</evidence>
<protein>
    <recommendedName>
        <fullName evidence="2">Peptidase S9 prolyl oligopeptidase catalytic domain-containing protein</fullName>
    </recommendedName>
</protein>
<evidence type="ECO:0000259" key="2">
    <source>
        <dbReference type="Pfam" id="PF00326"/>
    </source>
</evidence>
<dbReference type="PATRIC" id="fig|1365251.3.peg.1603"/>
<feature type="chain" id="PRO_5007886140" description="Peptidase S9 prolyl oligopeptidase catalytic domain-containing protein" evidence="1">
    <location>
        <begin position="21"/>
        <end position="269"/>
    </location>
</feature>
<feature type="domain" description="Peptidase S9 prolyl oligopeptidase catalytic" evidence="2">
    <location>
        <begin position="111"/>
        <end position="246"/>
    </location>
</feature>
<dbReference type="GO" id="GO:0008236">
    <property type="term" value="F:serine-type peptidase activity"/>
    <property type="evidence" value="ECO:0007669"/>
    <property type="project" value="InterPro"/>
</dbReference>
<dbReference type="OrthoDB" id="880990at2"/>
<dbReference type="GO" id="GO:0006508">
    <property type="term" value="P:proteolysis"/>
    <property type="evidence" value="ECO:0007669"/>
    <property type="project" value="InterPro"/>
</dbReference>
<dbReference type="EMBL" id="AUXZ01000066">
    <property type="protein sequence ID" value="KZN51760.1"/>
    <property type="molecule type" value="Genomic_DNA"/>
</dbReference>
<dbReference type="SUPFAM" id="SSF53474">
    <property type="entry name" value="alpha/beta-Hydrolases"/>
    <property type="match status" value="1"/>
</dbReference>
<dbReference type="InterPro" id="IPR029058">
    <property type="entry name" value="AB_hydrolase_fold"/>
</dbReference>
<proteinExistence type="predicted"/>
<evidence type="ECO:0000313" key="4">
    <source>
        <dbReference type="Proteomes" id="UP000076503"/>
    </source>
</evidence>
<dbReference type="PROSITE" id="PS51257">
    <property type="entry name" value="PROKAR_LIPOPROTEIN"/>
    <property type="match status" value="1"/>
</dbReference>
<dbReference type="InterPro" id="IPR001375">
    <property type="entry name" value="Peptidase_S9_cat"/>
</dbReference>
<feature type="signal peptide" evidence="1">
    <location>
        <begin position="1"/>
        <end position="20"/>
    </location>
</feature>
<comment type="caution">
    <text evidence="3">The sequence shown here is derived from an EMBL/GenBank/DDBJ whole genome shotgun (WGS) entry which is preliminary data.</text>
</comment>
<name>A0A167F6L3_9GAMM</name>
<dbReference type="RefSeq" id="WP_063361196.1">
    <property type="nucleotide sequence ID" value="NZ_AUXZ01000066.1"/>
</dbReference>
<gene>
    <name evidence="3" type="ORF">N476_12005</name>
</gene>
<dbReference type="Gene3D" id="3.40.50.1820">
    <property type="entry name" value="alpha/beta hydrolase"/>
    <property type="match status" value="1"/>
</dbReference>
<sequence>MNIAKGFICFMALYSGAVFASCKNNHEQVNVNGTCTKIQTYKSDKLTKSPILLVSLHGDSPFSGPSYQYFFASILAKKVDNLVAVGLLRPGYTDAMNQTSDGERGQTNGENYSDDRVEQIAQAISALKARHNADKLIVAGHSGGGAITAKIVAQFPRLIDHAYIVSCPCDINEWRKYISDTRGWRQFKGDIDVTSPVELAKHIPKSTKITLLVGQQDDITKPQLTLDYKNALDKHHIDNELEVIAGGHDIFLFPEVTSHLTNTIQSYNQ</sequence>
<reference evidence="3 4" key="1">
    <citation type="submission" date="2013-07" db="EMBL/GenBank/DDBJ databases">
        <title>Comparative Genomic and Metabolomic Analysis of Twelve Strains of Pseudoalteromonas luteoviolacea.</title>
        <authorList>
            <person name="Vynne N.G."/>
            <person name="Mansson M."/>
            <person name="Gram L."/>
        </authorList>
    </citation>
    <scope>NUCLEOTIDE SEQUENCE [LARGE SCALE GENOMIC DNA]</scope>
    <source>
        <strain evidence="3 4">H33</strain>
    </source>
</reference>
<dbReference type="AlphaFoldDB" id="A0A167F6L3"/>
<evidence type="ECO:0000256" key="1">
    <source>
        <dbReference type="SAM" id="SignalP"/>
    </source>
</evidence>
<accession>A0A167F6L3</accession>
<keyword evidence="1" id="KW-0732">Signal</keyword>